<accession>A0ABQ4G300</accession>
<sequence length="231" mass="24499">MARPIVGITTYLEAARWGVWVREAAVSPQAYARAVEKAGAAPVLLPPITPYAVPDYLRGLDGVVLAGGVEVDPALYGEEDAEDRGDDVAEPQPHRDRFEVALAQAAVEAGVPLLAISRGMHVLNVAQGGTLIRSLPESVGHDRHETARHAVTVSVSSKVGKAIGDRAEVTGAHRQAVRRLGTGLIAVAWADDQIVEAVELQGHRFAVGVQWHPERGADNGLIEAFVDAARP</sequence>
<proteinExistence type="predicted"/>
<dbReference type="InterPro" id="IPR011697">
    <property type="entry name" value="Peptidase_C26"/>
</dbReference>
<dbReference type="EMBL" id="BOOC01000022">
    <property type="protein sequence ID" value="GIH41430.1"/>
    <property type="molecule type" value="Genomic_DNA"/>
</dbReference>
<dbReference type="Gene3D" id="3.40.50.880">
    <property type="match status" value="1"/>
</dbReference>
<dbReference type="CDD" id="cd01745">
    <property type="entry name" value="GATase1_2"/>
    <property type="match status" value="1"/>
</dbReference>
<dbReference type="RefSeq" id="WP_204058768.1">
    <property type="nucleotide sequence ID" value="NZ_BAAAGP010000020.1"/>
</dbReference>
<evidence type="ECO:0000313" key="1">
    <source>
        <dbReference type="EMBL" id="GIH41430.1"/>
    </source>
</evidence>
<protein>
    <submittedName>
        <fullName evidence="1">Gamma-glutamyl-gamma-aminobutyrate hydrolase</fullName>
    </submittedName>
</protein>
<keyword evidence="2" id="KW-1185">Reference proteome</keyword>
<reference evidence="1 2" key="1">
    <citation type="submission" date="2021-01" db="EMBL/GenBank/DDBJ databases">
        <title>Whole genome shotgun sequence of Microbispora corallina NBRC 16416.</title>
        <authorList>
            <person name="Komaki H."/>
            <person name="Tamura T."/>
        </authorList>
    </citation>
    <scope>NUCLEOTIDE SEQUENCE [LARGE SCALE GENOMIC DNA]</scope>
    <source>
        <strain evidence="1 2">NBRC 16416</strain>
    </source>
</reference>
<dbReference type="GO" id="GO:0016787">
    <property type="term" value="F:hydrolase activity"/>
    <property type="evidence" value="ECO:0007669"/>
    <property type="project" value="UniProtKB-KW"/>
</dbReference>
<dbReference type="PROSITE" id="PS51273">
    <property type="entry name" value="GATASE_TYPE_1"/>
    <property type="match status" value="1"/>
</dbReference>
<evidence type="ECO:0000313" key="2">
    <source>
        <dbReference type="Proteomes" id="UP000603904"/>
    </source>
</evidence>
<dbReference type="InterPro" id="IPR044668">
    <property type="entry name" value="PuuD-like"/>
</dbReference>
<comment type="caution">
    <text evidence="1">The sequence shown here is derived from an EMBL/GenBank/DDBJ whole genome shotgun (WGS) entry which is preliminary data.</text>
</comment>
<organism evidence="1 2">
    <name type="scientific">Microbispora corallina</name>
    <dbReference type="NCBI Taxonomy" id="83302"/>
    <lineage>
        <taxon>Bacteria</taxon>
        <taxon>Bacillati</taxon>
        <taxon>Actinomycetota</taxon>
        <taxon>Actinomycetes</taxon>
        <taxon>Streptosporangiales</taxon>
        <taxon>Streptosporangiaceae</taxon>
        <taxon>Microbispora</taxon>
    </lineage>
</organism>
<dbReference type="Proteomes" id="UP000603904">
    <property type="component" value="Unassembled WGS sequence"/>
</dbReference>
<gene>
    <name evidence="1" type="ORF">Mco01_44300</name>
</gene>
<dbReference type="PANTHER" id="PTHR43235">
    <property type="entry name" value="GLUTAMINE AMIDOTRANSFERASE PB2B2.05-RELATED"/>
    <property type="match status" value="1"/>
</dbReference>
<dbReference type="SUPFAM" id="SSF52317">
    <property type="entry name" value="Class I glutamine amidotransferase-like"/>
    <property type="match status" value="1"/>
</dbReference>
<name>A0ABQ4G300_9ACTN</name>
<dbReference type="InterPro" id="IPR029062">
    <property type="entry name" value="Class_I_gatase-like"/>
</dbReference>
<keyword evidence="1" id="KW-0378">Hydrolase</keyword>
<dbReference type="Pfam" id="PF07722">
    <property type="entry name" value="Peptidase_C26"/>
    <property type="match status" value="1"/>
</dbReference>
<dbReference type="PANTHER" id="PTHR43235:SF1">
    <property type="entry name" value="GLUTAMINE AMIDOTRANSFERASE PB2B2.05-RELATED"/>
    <property type="match status" value="1"/>
</dbReference>